<dbReference type="Pfam" id="PF16868">
    <property type="entry name" value="NMT1_3"/>
    <property type="match status" value="1"/>
</dbReference>
<reference evidence="1" key="1">
    <citation type="submission" date="2006-09" db="EMBL/GenBank/DDBJ databases">
        <title>Complete sequence of Rhodopseudomonas palustris BisA53.</title>
        <authorList>
            <consortium name="US DOE Joint Genome Institute"/>
            <person name="Copeland A."/>
            <person name="Lucas S."/>
            <person name="Lapidus A."/>
            <person name="Barry K."/>
            <person name="Detter J.C."/>
            <person name="Glavina del Rio T."/>
            <person name="Hammon N."/>
            <person name="Israni S."/>
            <person name="Dalin E."/>
            <person name="Tice H."/>
            <person name="Pitluck S."/>
            <person name="Chain P."/>
            <person name="Malfatti S."/>
            <person name="Shin M."/>
            <person name="Vergez L."/>
            <person name="Schmutz J."/>
            <person name="Larimer F."/>
            <person name="Land M."/>
            <person name="Hauser L."/>
            <person name="Pelletier D.A."/>
            <person name="Kyrpides N."/>
            <person name="Kim E."/>
            <person name="Harwood C.S."/>
            <person name="Oda Y."/>
            <person name="Richardson P."/>
        </authorList>
    </citation>
    <scope>NUCLEOTIDE SEQUENCE [LARGE SCALE GENOMIC DNA]</scope>
    <source>
        <strain evidence="1">BisA53</strain>
    </source>
</reference>
<organism evidence="1">
    <name type="scientific">Rhodopseudomonas palustris (strain BisA53)</name>
    <dbReference type="NCBI Taxonomy" id="316055"/>
    <lineage>
        <taxon>Bacteria</taxon>
        <taxon>Pseudomonadati</taxon>
        <taxon>Pseudomonadota</taxon>
        <taxon>Alphaproteobacteria</taxon>
        <taxon>Hyphomicrobiales</taxon>
        <taxon>Nitrobacteraceae</taxon>
        <taxon>Rhodopseudomonas</taxon>
    </lineage>
</organism>
<dbReference type="STRING" id="316055.RPE_4910"/>
<dbReference type="PANTHER" id="PTHR42941">
    <property type="entry name" value="SLL1037 PROTEIN"/>
    <property type="match status" value="1"/>
</dbReference>
<dbReference type="InterPro" id="IPR011852">
    <property type="entry name" value="TRAP_TAXI"/>
</dbReference>
<proteinExistence type="predicted"/>
<keyword evidence="1" id="KW-0675">Receptor</keyword>
<dbReference type="Gene3D" id="3.40.190.10">
    <property type="entry name" value="Periplasmic binding protein-like II"/>
    <property type="match status" value="2"/>
</dbReference>
<dbReference type="AlphaFoldDB" id="Q07GV5"/>
<dbReference type="EMBL" id="CP000463">
    <property type="protein sequence ID" value="ABJ08829.1"/>
    <property type="molecule type" value="Genomic_DNA"/>
</dbReference>
<dbReference type="OrthoDB" id="8188218at2"/>
<gene>
    <name evidence="1" type="ordered locus">RPE_4910</name>
</gene>
<evidence type="ECO:0000313" key="1">
    <source>
        <dbReference type="EMBL" id="ABJ08829.1"/>
    </source>
</evidence>
<dbReference type="KEGG" id="rpe:RPE_4910"/>
<dbReference type="HOGENOM" id="CLU_053508_0_0_5"/>
<dbReference type="eggNOG" id="COG2358">
    <property type="taxonomic scope" value="Bacteria"/>
</dbReference>
<protein>
    <submittedName>
        <fullName evidence="1">TRAP transporter solute receptor, TAXI family</fullName>
    </submittedName>
</protein>
<accession>Q07GV5</accession>
<dbReference type="NCBIfam" id="TIGR02122">
    <property type="entry name" value="TRAP_TAXI"/>
    <property type="match status" value="1"/>
</dbReference>
<dbReference type="SUPFAM" id="SSF53850">
    <property type="entry name" value="Periplasmic binding protein-like II"/>
    <property type="match status" value="1"/>
</dbReference>
<sequence length="416" mass="45585">MSAEVGPRVRPVSTSELSGRTLQGQGMAEVLQRKYWRGSLLFVMAAALAGAVSAPDFGHAQSRSARQSPEPVNSDSINANTIAIVSGNPNGTYLSIAYDLSAVLDDDNSFRILPVIGKGGAQNVRDVRYLKGVDLGITQSIILNTFRKTKELGNIDNAITYVTKLYNEEMHLIVSANSGISSVEQLDGKKVNFSDAGSGTQLSTRDIFERLGLKPIEVNMGQGDALKKIQTGEIAATVLIAGRPAGSVANAKASEGFRLLPVPFAKELQADYLPATLTSADYPTLIEPGHSVSTVAVGAILVAYNWPRNTDRYRRVENFVAHFFPRLAEFQKAPRHPKWKETNLAAVVPGWKRFPAAEEWLKEHGSVPEGIGDQRERFKRFLDARPKAASEDGTSVDRDRLFQEFLQWNETSESRR</sequence>
<name>Q07GV5_RHOP5</name>
<dbReference type="PANTHER" id="PTHR42941:SF1">
    <property type="entry name" value="SLL1037 PROTEIN"/>
    <property type="match status" value="1"/>
</dbReference>